<dbReference type="Pfam" id="PF09580">
    <property type="entry name" value="Spore_YhcN_YlaJ"/>
    <property type="match status" value="1"/>
</dbReference>
<proteinExistence type="predicted"/>
<accession>A0A485LVX9</accession>
<dbReference type="EMBL" id="CAADRN010000075">
    <property type="protein sequence ID" value="VFU12302.1"/>
    <property type="molecule type" value="Genomic_DNA"/>
</dbReference>
<organism evidence="1">
    <name type="scientific">anaerobic digester metagenome</name>
    <dbReference type="NCBI Taxonomy" id="1263854"/>
    <lineage>
        <taxon>unclassified sequences</taxon>
        <taxon>metagenomes</taxon>
        <taxon>ecological metagenomes</taxon>
    </lineage>
</organism>
<reference evidence="1" key="1">
    <citation type="submission" date="2019-03" db="EMBL/GenBank/DDBJ databases">
        <authorList>
            <person name="Hao L."/>
        </authorList>
    </citation>
    <scope>NUCLEOTIDE SEQUENCE</scope>
</reference>
<name>A0A485LVX9_9ZZZZ</name>
<dbReference type="PROSITE" id="PS51257">
    <property type="entry name" value="PROKAR_LIPOPROTEIN"/>
    <property type="match status" value="1"/>
</dbReference>
<dbReference type="InterPro" id="IPR019076">
    <property type="entry name" value="Spore_lipoprot_YhcN/YlaJ-like"/>
</dbReference>
<dbReference type="AlphaFoldDB" id="A0A485LVX9"/>
<evidence type="ECO:0000313" key="1">
    <source>
        <dbReference type="EMBL" id="VFU12302.1"/>
    </source>
</evidence>
<keyword evidence="1" id="KW-0449">Lipoprotein</keyword>
<gene>
    <name evidence="1" type="ORF">SCFA_1660002</name>
</gene>
<protein>
    <submittedName>
        <fullName evidence="1">Sporulation lipoprotein YhcN/YlaJ (Spore_YhcN_YlaJ)</fullName>
    </submittedName>
</protein>
<sequence>MLKKQHCVLLLTVLLTLVLAAGCGTPQKKRQIQQDSRNESRIQVNTELAGRAREAAGAVKGVKESAAVVIDRDIAVAVKVERFDRLRLKTIRQDIHDRIKELDQAYNVHVTTDKKLFKQLQVMEQELNSPREEPQLQELQARFNKLIQDILK</sequence>